<organism evidence="2 3">
    <name type="scientific">Gambusia affinis</name>
    <name type="common">Western mosquitofish</name>
    <name type="synonym">Heterandria affinis</name>
    <dbReference type="NCBI Taxonomy" id="33528"/>
    <lineage>
        <taxon>Eukaryota</taxon>
        <taxon>Metazoa</taxon>
        <taxon>Chordata</taxon>
        <taxon>Craniata</taxon>
        <taxon>Vertebrata</taxon>
        <taxon>Euteleostomi</taxon>
        <taxon>Actinopterygii</taxon>
        <taxon>Neopterygii</taxon>
        <taxon>Teleostei</taxon>
        <taxon>Neoteleostei</taxon>
        <taxon>Acanthomorphata</taxon>
        <taxon>Ovalentaria</taxon>
        <taxon>Atherinomorphae</taxon>
        <taxon>Cyprinodontiformes</taxon>
        <taxon>Poeciliidae</taxon>
        <taxon>Poeciliinae</taxon>
        <taxon>Gambusia</taxon>
    </lineage>
</organism>
<gene>
    <name evidence="2" type="ORF">CCH79_00002410</name>
</gene>
<accession>A0A315VH75</accession>
<dbReference type="EMBL" id="NHOQ01001678">
    <property type="protein sequence ID" value="PWA22813.1"/>
    <property type="molecule type" value="Genomic_DNA"/>
</dbReference>
<reference evidence="2 3" key="1">
    <citation type="journal article" date="2018" name="G3 (Bethesda)">
        <title>A High-Quality Reference Genome for the Invasive Mosquitofish Gambusia affinis Using a Chicago Library.</title>
        <authorList>
            <person name="Hoffberg S.L."/>
            <person name="Troendle N.J."/>
            <person name="Glenn T.C."/>
            <person name="Mahmud O."/>
            <person name="Louha S."/>
            <person name="Chalopin D."/>
            <person name="Bennetzen J.L."/>
            <person name="Mauricio R."/>
        </authorList>
    </citation>
    <scope>NUCLEOTIDE SEQUENCE [LARGE SCALE GENOMIC DNA]</scope>
    <source>
        <strain evidence="2">NE01/NJP1002.9</strain>
        <tissue evidence="2">Muscle</tissue>
    </source>
</reference>
<comment type="caution">
    <text evidence="2">The sequence shown here is derived from an EMBL/GenBank/DDBJ whole genome shotgun (WGS) entry which is preliminary data.</text>
</comment>
<evidence type="ECO:0000313" key="2">
    <source>
        <dbReference type="EMBL" id="PWA22813.1"/>
    </source>
</evidence>
<evidence type="ECO:0000259" key="1">
    <source>
        <dbReference type="Pfam" id="PF20499"/>
    </source>
</evidence>
<dbReference type="InterPro" id="IPR046616">
    <property type="entry name" value="DUF6729"/>
</dbReference>
<sequence>MIAPPDPMVYFRQKIFLWAPMRMWGISLKCHQCNTKVHHSGIYQKVREVKDLDSRCYLIGEIICDALHKKKSALARSHDVIHQNPPEFIPLPLAQWFETLNANKILCHLSKMKGVITSNTTEF</sequence>
<feature type="domain" description="DUF6729" evidence="1">
    <location>
        <begin position="3"/>
        <end position="83"/>
    </location>
</feature>
<dbReference type="PANTHER" id="PTHR24401">
    <property type="entry name" value="SI:CH211-243P7.3-RELATED"/>
    <property type="match status" value="1"/>
</dbReference>
<keyword evidence="3" id="KW-1185">Reference proteome</keyword>
<proteinExistence type="predicted"/>
<dbReference type="AlphaFoldDB" id="A0A315VH75"/>
<dbReference type="Pfam" id="PF20499">
    <property type="entry name" value="DUF6729"/>
    <property type="match status" value="1"/>
</dbReference>
<protein>
    <recommendedName>
        <fullName evidence="1">DUF6729 domain-containing protein</fullName>
    </recommendedName>
</protein>
<dbReference type="Proteomes" id="UP000250572">
    <property type="component" value="Unassembled WGS sequence"/>
</dbReference>
<evidence type="ECO:0000313" key="3">
    <source>
        <dbReference type="Proteomes" id="UP000250572"/>
    </source>
</evidence>
<name>A0A315VH75_GAMAF</name>
<dbReference type="PANTHER" id="PTHR24401:SF29">
    <property type="entry name" value="SI:CH211-243P7.3-RELATED"/>
    <property type="match status" value="1"/>
</dbReference>